<evidence type="ECO:0000313" key="13">
    <source>
        <dbReference type="EMBL" id="NMO97212.1"/>
    </source>
</evidence>
<dbReference type="EMBL" id="JABBPN010000016">
    <property type="protein sequence ID" value="NMO97212.1"/>
    <property type="molecule type" value="Genomic_DNA"/>
</dbReference>
<dbReference type="Pfam" id="PF00512">
    <property type="entry name" value="HisKA"/>
    <property type="match status" value="1"/>
</dbReference>
<dbReference type="PANTHER" id="PTHR43065">
    <property type="entry name" value="SENSOR HISTIDINE KINASE"/>
    <property type="match status" value="1"/>
</dbReference>
<dbReference type="GO" id="GO:0030435">
    <property type="term" value="P:sporulation resulting in formation of a cellular spore"/>
    <property type="evidence" value="ECO:0007669"/>
    <property type="project" value="UniProtKB-KW"/>
</dbReference>
<dbReference type="EC" id="2.7.13.3" evidence="2"/>
<dbReference type="NCBIfam" id="TIGR00229">
    <property type="entry name" value="sensory_box"/>
    <property type="match status" value="1"/>
</dbReference>
<name>A0A848MAW5_PAELE</name>
<accession>A0A848MAW5</accession>
<dbReference type="InterPro" id="IPR036890">
    <property type="entry name" value="HATPase_C_sf"/>
</dbReference>
<keyword evidence="9" id="KW-0902">Two-component regulatory system</keyword>
<keyword evidence="4" id="KW-0808">Transferase</keyword>
<dbReference type="InterPro" id="IPR000014">
    <property type="entry name" value="PAS"/>
</dbReference>
<dbReference type="Gene3D" id="1.10.287.130">
    <property type="match status" value="1"/>
</dbReference>
<gene>
    <name evidence="13" type="ORF">HII30_15720</name>
</gene>
<feature type="domain" description="PAC" evidence="12">
    <location>
        <begin position="82"/>
        <end position="134"/>
    </location>
</feature>
<dbReference type="Gene3D" id="3.30.565.10">
    <property type="entry name" value="Histidine kinase-like ATPase, C-terminal domain"/>
    <property type="match status" value="1"/>
</dbReference>
<dbReference type="GO" id="GO:0000155">
    <property type="term" value="F:phosphorelay sensor kinase activity"/>
    <property type="evidence" value="ECO:0007669"/>
    <property type="project" value="InterPro"/>
</dbReference>
<keyword evidence="5" id="KW-0547">Nucleotide-binding</keyword>
<evidence type="ECO:0000256" key="5">
    <source>
        <dbReference type="ARBA" id="ARBA00022741"/>
    </source>
</evidence>
<dbReference type="CDD" id="cd00130">
    <property type="entry name" value="PAS"/>
    <property type="match status" value="1"/>
</dbReference>
<dbReference type="InterPro" id="IPR036097">
    <property type="entry name" value="HisK_dim/P_sf"/>
</dbReference>
<dbReference type="AlphaFoldDB" id="A0A848MAW5"/>
<dbReference type="InterPro" id="IPR000700">
    <property type="entry name" value="PAS-assoc_C"/>
</dbReference>
<dbReference type="SMART" id="SM00086">
    <property type="entry name" value="PAC"/>
    <property type="match status" value="1"/>
</dbReference>
<dbReference type="PANTHER" id="PTHR43065:SF34">
    <property type="entry name" value="SPORULATION KINASE A"/>
    <property type="match status" value="1"/>
</dbReference>
<organism evidence="13 14">
    <name type="scientific">Paenibacillus lemnae</name>
    <dbReference type="NCBI Taxonomy" id="1330551"/>
    <lineage>
        <taxon>Bacteria</taxon>
        <taxon>Bacillati</taxon>
        <taxon>Bacillota</taxon>
        <taxon>Bacilli</taxon>
        <taxon>Bacillales</taxon>
        <taxon>Paenibacillaceae</taxon>
        <taxon>Paenibacillus</taxon>
    </lineage>
</organism>
<feature type="domain" description="Histidine kinase" evidence="10">
    <location>
        <begin position="151"/>
        <end position="356"/>
    </location>
</feature>
<keyword evidence="14" id="KW-1185">Reference proteome</keyword>
<dbReference type="Pfam" id="PF08448">
    <property type="entry name" value="PAS_4"/>
    <property type="match status" value="1"/>
</dbReference>
<dbReference type="SMART" id="SM00387">
    <property type="entry name" value="HATPase_c"/>
    <property type="match status" value="1"/>
</dbReference>
<evidence type="ECO:0000256" key="6">
    <source>
        <dbReference type="ARBA" id="ARBA00022777"/>
    </source>
</evidence>
<reference evidence="13 14" key="1">
    <citation type="submission" date="2020-04" db="EMBL/GenBank/DDBJ databases">
        <title>Paenibacillus algicola sp. nov., a novel marine bacterium producing alginate lyase.</title>
        <authorList>
            <person name="Huang H."/>
        </authorList>
    </citation>
    <scope>NUCLEOTIDE SEQUENCE [LARGE SCALE GENOMIC DNA]</scope>
    <source>
        <strain evidence="13 14">L7-75</strain>
    </source>
</reference>
<evidence type="ECO:0000259" key="10">
    <source>
        <dbReference type="PROSITE" id="PS50109"/>
    </source>
</evidence>
<keyword evidence="6" id="KW-0418">Kinase</keyword>
<sequence length="363" mass="40642">MIDDEGLWKKMMLQALESSPMGMACLSPDGRIQNVNPSACLMLGYEAEELIHHYYEEWVHPDDAILNPLYRSEWAKDEPYTYETEVRLIHKLGHIVWVSFTLQSVTEKDGAPVGYIVYLQDLTEQKRASDYAESMMIQSDKLSIAGQLAAGIAHEIRNPMTSIKGFVQLLRTGYGSKQQYFDIISSEIERIELILGELLILAKPQSIKYESKDIRLLLEQVITLLNTQAILNNVEIQTDFDLNAPYVQCDENQMKQVFINFIKNAVESMASGGTITIRMDGGSPGELHIYFTDEGCGMPDSILSRLGEPFYTTKEKGTGLGFMISKKMIEEHQGSVHVNSKPGEGTTIKVTLPAVSDARTTSS</sequence>
<evidence type="ECO:0000256" key="1">
    <source>
        <dbReference type="ARBA" id="ARBA00000085"/>
    </source>
</evidence>
<dbReference type="InterPro" id="IPR003661">
    <property type="entry name" value="HisK_dim/P_dom"/>
</dbReference>
<evidence type="ECO:0000259" key="12">
    <source>
        <dbReference type="PROSITE" id="PS50113"/>
    </source>
</evidence>
<dbReference type="PROSITE" id="PS50112">
    <property type="entry name" value="PAS"/>
    <property type="match status" value="1"/>
</dbReference>
<evidence type="ECO:0000256" key="4">
    <source>
        <dbReference type="ARBA" id="ARBA00022679"/>
    </source>
</evidence>
<dbReference type="InterPro" id="IPR003594">
    <property type="entry name" value="HATPase_dom"/>
</dbReference>
<dbReference type="InterPro" id="IPR013656">
    <property type="entry name" value="PAS_4"/>
</dbReference>
<dbReference type="Proteomes" id="UP000565468">
    <property type="component" value="Unassembled WGS sequence"/>
</dbReference>
<dbReference type="GO" id="GO:0005524">
    <property type="term" value="F:ATP binding"/>
    <property type="evidence" value="ECO:0007669"/>
    <property type="project" value="UniProtKB-KW"/>
</dbReference>
<dbReference type="InterPro" id="IPR035965">
    <property type="entry name" value="PAS-like_dom_sf"/>
</dbReference>
<dbReference type="PROSITE" id="PS50113">
    <property type="entry name" value="PAC"/>
    <property type="match status" value="1"/>
</dbReference>
<dbReference type="CDD" id="cd00075">
    <property type="entry name" value="HATPase"/>
    <property type="match status" value="1"/>
</dbReference>
<dbReference type="InterPro" id="IPR001610">
    <property type="entry name" value="PAC"/>
</dbReference>
<dbReference type="CDD" id="cd00082">
    <property type="entry name" value="HisKA"/>
    <property type="match status" value="1"/>
</dbReference>
<evidence type="ECO:0000259" key="11">
    <source>
        <dbReference type="PROSITE" id="PS50112"/>
    </source>
</evidence>
<keyword evidence="8" id="KW-0749">Sporulation</keyword>
<dbReference type="SMART" id="SM00091">
    <property type="entry name" value="PAS"/>
    <property type="match status" value="1"/>
</dbReference>
<dbReference type="InterPro" id="IPR004358">
    <property type="entry name" value="Sig_transdc_His_kin-like_C"/>
</dbReference>
<dbReference type="Pfam" id="PF02518">
    <property type="entry name" value="HATPase_c"/>
    <property type="match status" value="1"/>
</dbReference>
<keyword evidence="3" id="KW-0597">Phosphoprotein</keyword>
<keyword evidence="7" id="KW-0067">ATP-binding</keyword>
<dbReference type="Gene3D" id="3.30.450.20">
    <property type="entry name" value="PAS domain"/>
    <property type="match status" value="1"/>
</dbReference>
<feature type="domain" description="PAS" evidence="11">
    <location>
        <begin position="8"/>
        <end position="63"/>
    </location>
</feature>
<dbReference type="SMART" id="SM00388">
    <property type="entry name" value="HisKA"/>
    <property type="match status" value="1"/>
</dbReference>
<dbReference type="InterPro" id="IPR005467">
    <property type="entry name" value="His_kinase_dom"/>
</dbReference>
<comment type="caution">
    <text evidence="13">The sequence shown here is derived from an EMBL/GenBank/DDBJ whole genome shotgun (WGS) entry which is preliminary data.</text>
</comment>
<dbReference type="FunFam" id="1.10.287.130:FF:000040">
    <property type="entry name" value="PAS domain-containing sensor histidine kinase"/>
    <property type="match status" value="1"/>
</dbReference>
<evidence type="ECO:0000256" key="9">
    <source>
        <dbReference type="ARBA" id="ARBA00023012"/>
    </source>
</evidence>
<protein>
    <recommendedName>
        <fullName evidence="2">histidine kinase</fullName>
        <ecNumber evidence="2">2.7.13.3</ecNumber>
    </recommendedName>
</protein>
<evidence type="ECO:0000256" key="7">
    <source>
        <dbReference type="ARBA" id="ARBA00022840"/>
    </source>
</evidence>
<dbReference type="SUPFAM" id="SSF55874">
    <property type="entry name" value="ATPase domain of HSP90 chaperone/DNA topoisomerase II/histidine kinase"/>
    <property type="match status" value="1"/>
</dbReference>
<evidence type="ECO:0000256" key="2">
    <source>
        <dbReference type="ARBA" id="ARBA00012438"/>
    </source>
</evidence>
<dbReference type="SUPFAM" id="SSF55785">
    <property type="entry name" value="PYP-like sensor domain (PAS domain)"/>
    <property type="match status" value="1"/>
</dbReference>
<dbReference type="SUPFAM" id="SSF47384">
    <property type="entry name" value="Homodimeric domain of signal transducing histidine kinase"/>
    <property type="match status" value="1"/>
</dbReference>
<evidence type="ECO:0000256" key="3">
    <source>
        <dbReference type="ARBA" id="ARBA00022553"/>
    </source>
</evidence>
<evidence type="ECO:0000313" key="14">
    <source>
        <dbReference type="Proteomes" id="UP000565468"/>
    </source>
</evidence>
<evidence type="ECO:0000256" key="8">
    <source>
        <dbReference type="ARBA" id="ARBA00022969"/>
    </source>
</evidence>
<comment type="catalytic activity">
    <reaction evidence="1">
        <text>ATP + protein L-histidine = ADP + protein N-phospho-L-histidine.</text>
        <dbReference type="EC" id="2.7.13.3"/>
    </reaction>
</comment>
<dbReference type="PRINTS" id="PR00344">
    <property type="entry name" value="BCTRLSENSOR"/>
</dbReference>
<proteinExistence type="predicted"/>
<dbReference type="PROSITE" id="PS50109">
    <property type="entry name" value="HIS_KIN"/>
    <property type="match status" value="1"/>
</dbReference>